<dbReference type="SUPFAM" id="SSF103481">
    <property type="entry name" value="Multidrug resistance efflux transporter EmrE"/>
    <property type="match status" value="1"/>
</dbReference>
<keyword evidence="5 9" id="KW-0812">Transmembrane</keyword>
<dbReference type="PIRSF" id="PIRSF005799">
    <property type="entry name" value="UDP-gal_transpt"/>
    <property type="match status" value="1"/>
</dbReference>
<evidence type="ECO:0000256" key="1">
    <source>
        <dbReference type="ARBA" id="ARBA00004653"/>
    </source>
</evidence>
<keyword evidence="3" id="KW-0813">Transport</keyword>
<gene>
    <name evidence="10" type="ORF">BV898_10731</name>
</gene>
<dbReference type="NCBIfam" id="TIGR00803">
    <property type="entry name" value="nst"/>
    <property type="match status" value="1"/>
</dbReference>
<comment type="caution">
    <text evidence="10">The sequence shown here is derived from an EMBL/GenBank/DDBJ whole genome shotgun (WGS) entry which is preliminary data.</text>
</comment>
<dbReference type="GO" id="GO:0015165">
    <property type="term" value="F:pyrimidine nucleotide-sugar transmembrane transporter activity"/>
    <property type="evidence" value="ECO:0007669"/>
    <property type="project" value="InterPro"/>
</dbReference>
<dbReference type="InterPro" id="IPR007271">
    <property type="entry name" value="Nuc_sug_transpt"/>
</dbReference>
<feature type="transmembrane region" description="Helical" evidence="9">
    <location>
        <begin position="224"/>
        <end position="244"/>
    </location>
</feature>
<feature type="transmembrane region" description="Helical" evidence="9">
    <location>
        <begin position="191"/>
        <end position="212"/>
    </location>
</feature>
<feature type="transmembrane region" description="Helical" evidence="9">
    <location>
        <begin position="288"/>
        <end position="308"/>
    </location>
</feature>
<dbReference type="FunFam" id="1.10.3730.20:FF:000037">
    <property type="entry name" value="Nucleotide Sugar TransPorter family"/>
    <property type="match status" value="1"/>
</dbReference>
<dbReference type="AlphaFoldDB" id="A0A1W0WIQ4"/>
<evidence type="ECO:0000256" key="8">
    <source>
        <dbReference type="ARBA" id="ARBA00023136"/>
    </source>
</evidence>
<evidence type="ECO:0000256" key="6">
    <source>
        <dbReference type="ARBA" id="ARBA00022989"/>
    </source>
</evidence>
<keyword evidence="6 9" id="KW-1133">Transmembrane helix</keyword>
<feature type="transmembrane region" description="Helical" evidence="9">
    <location>
        <begin position="160"/>
        <end position="179"/>
    </location>
</feature>
<evidence type="ECO:0000256" key="3">
    <source>
        <dbReference type="ARBA" id="ARBA00022448"/>
    </source>
</evidence>
<evidence type="ECO:0000256" key="2">
    <source>
        <dbReference type="ARBA" id="ARBA00009976"/>
    </source>
</evidence>
<dbReference type="Pfam" id="PF04142">
    <property type="entry name" value="Nuc_sug_transp"/>
    <property type="match status" value="1"/>
</dbReference>
<keyword evidence="7" id="KW-0333">Golgi apparatus</keyword>
<sequence>MSRINMDGPEGNAPPRPAAATTSKAMKYTSLITLVLQTTSIILFLRVSRTSVGMKYLSSTAVTMTEVLKVVICLAVMLAQNGGSVRAVTHTIDTEILQKRGETLKLLIPAVLYTIQNNLLFLALSHLDAATYQVTYQLKILTTAVFSVTMLSKRIAAHQWIALVILTVGVALVQMPTGIEATTKKNSEGSTLIGLTAVILACFSSGFSGVYFEKILKSSKTSLWVRNLQLGFFSVLIALGGVVVTDLNAVLENGFFQGYNWLTVTVIFFHGFGGIIVALTIRYADNILKCFAGAVSIILSCVISYLFLGDFVPSLIFVLGTTMVIIATFLYGYEKPAVSPLLAKSRSDNVLTS</sequence>
<keyword evidence="4" id="KW-0762">Sugar transport</keyword>
<name>A0A1W0WIQ4_HYPEX</name>
<keyword evidence="11" id="KW-1185">Reference proteome</keyword>
<evidence type="ECO:0000313" key="11">
    <source>
        <dbReference type="Proteomes" id="UP000192578"/>
    </source>
</evidence>
<dbReference type="OrthoDB" id="408493at2759"/>
<evidence type="ECO:0000256" key="7">
    <source>
        <dbReference type="ARBA" id="ARBA00023034"/>
    </source>
</evidence>
<dbReference type="PANTHER" id="PTHR10231">
    <property type="entry name" value="NUCLEOTIDE-SUGAR TRANSMEMBRANE TRANSPORTER"/>
    <property type="match status" value="1"/>
</dbReference>
<feature type="transmembrane region" description="Helical" evidence="9">
    <location>
        <begin position="259"/>
        <end position="281"/>
    </location>
</feature>
<proteinExistence type="inferred from homology"/>
<comment type="subcellular location">
    <subcellularLocation>
        <location evidence="1">Golgi apparatus membrane</location>
        <topology evidence="1">Multi-pass membrane protein</topology>
    </subcellularLocation>
</comment>
<dbReference type="GO" id="GO:0000139">
    <property type="term" value="C:Golgi membrane"/>
    <property type="evidence" value="ECO:0007669"/>
    <property type="project" value="UniProtKB-SubCell"/>
</dbReference>
<dbReference type="InterPro" id="IPR037185">
    <property type="entry name" value="EmrE-like"/>
</dbReference>
<organism evidence="10 11">
    <name type="scientific">Hypsibius exemplaris</name>
    <name type="common">Freshwater tardigrade</name>
    <dbReference type="NCBI Taxonomy" id="2072580"/>
    <lineage>
        <taxon>Eukaryota</taxon>
        <taxon>Metazoa</taxon>
        <taxon>Ecdysozoa</taxon>
        <taxon>Tardigrada</taxon>
        <taxon>Eutardigrada</taxon>
        <taxon>Parachela</taxon>
        <taxon>Hypsibioidea</taxon>
        <taxon>Hypsibiidae</taxon>
        <taxon>Hypsibius</taxon>
    </lineage>
</organism>
<reference evidence="11" key="1">
    <citation type="submission" date="2017-01" db="EMBL/GenBank/DDBJ databases">
        <title>Comparative genomics of anhydrobiosis in the tardigrade Hypsibius dujardini.</title>
        <authorList>
            <person name="Yoshida Y."/>
            <person name="Koutsovoulos G."/>
            <person name="Laetsch D."/>
            <person name="Stevens L."/>
            <person name="Kumar S."/>
            <person name="Horikawa D."/>
            <person name="Ishino K."/>
            <person name="Komine S."/>
            <person name="Tomita M."/>
            <person name="Blaxter M."/>
            <person name="Arakawa K."/>
        </authorList>
    </citation>
    <scope>NUCLEOTIDE SEQUENCE [LARGE SCALE GENOMIC DNA]</scope>
    <source>
        <strain evidence="11">Z151</strain>
    </source>
</reference>
<evidence type="ECO:0000313" key="10">
    <source>
        <dbReference type="EMBL" id="OQV15100.1"/>
    </source>
</evidence>
<comment type="similarity">
    <text evidence="2">Belongs to the nucleotide-sugar transporter family. SLC35A subfamily.</text>
</comment>
<feature type="transmembrane region" description="Helical" evidence="9">
    <location>
        <begin position="314"/>
        <end position="333"/>
    </location>
</feature>
<dbReference type="EMBL" id="MTYJ01000094">
    <property type="protein sequence ID" value="OQV15100.1"/>
    <property type="molecule type" value="Genomic_DNA"/>
</dbReference>
<evidence type="ECO:0000256" key="5">
    <source>
        <dbReference type="ARBA" id="ARBA00022692"/>
    </source>
</evidence>
<protein>
    <submittedName>
        <fullName evidence="10">UDP-N-acetylglucosamine transporter</fullName>
    </submittedName>
</protein>
<feature type="transmembrane region" description="Helical" evidence="9">
    <location>
        <begin position="25"/>
        <end position="45"/>
    </location>
</feature>
<evidence type="ECO:0000256" key="9">
    <source>
        <dbReference type="SAM" id="Phobius"/>
    </source>
</evidence>
<evidence type="ECO:0000256" key="4">
    <source>
        <dbReference type="ARBA" id="ARBA00022597"/>
    </source>
</evidence>
<dbReference type="Proteomes" id="UP000192578">
    <property type="component" value="Unassembled WGS sequence"/>
</dbReference>
<keyword evidence="8 9" id="KW-0472">Membrane</keyword>
<accession>A0A1W0WIQ4</accession>